<name>A0A3M6V351_POCDA</name>
<comment type="caution">
    <text evidence="1">The sequence shown here is derived from an EMBL/GenBank/DDBJ whole genome shotgun (WGS) entry which is preliminary data.</text>
</comment>
<keyword evidence="2" id="KW-1185">Reference proteome</keyword>
<proteinExistence type="predicted"/>
<evidence type="ECO:0000313" key="2">
    <source>
        <dbReference type="Proteomes" id="UP000275408"/>
    </source>
</evidence>
<dbReference type="EMBL" id="RCHS01000195">
    <property type="protein sequence ID" value="RMX60307.1"/>
    <property type="molecule type" value="Genomic_DNA"/>
</dbReference>
<organism evidence="1 2">
    <name type="scientific">Pocillopora damicornis</name>
    <name type="common">Cauliflower coral</name>
    <name type="synonym">Millepora damicornis</name>
    <dbReference type="NCBI Taxonomy" id="46731"/>
    <lineage>
        <taxon>Eukaryota</taxon>
        <taxon>Metazoa</taxon>
        <taxon>Cnidaria</taxon>
        <taxon>Anthozoa</taxon>
        <taxon>Hexacorallia</taxon>
        <taxon>Scleractinia</taxon>
        <taxon>Astrocoeniina</taxon>
        <taxon>Pocilloporidae</taxon>
        <taxon>Pocillopora</taxon>
    </lineage>
</organism>
<dbReference type="Proteomes" id="UP000275408">
    <property type="component" value="Unassembled WGS sequence"/>
</dbReference>
<dbReference type="AlphaFoldDB" id="A0A3M6V351"/>
<accession>A0A3M6V351</accession>
<sequence>MKEFYDKAIERPKVGLSDHSSVEIQPKLRAKPSQSKETIISRDLRPKRKACPLITESSVEHHQFKMIVPHLLVSVIILVIEIITSNLADEVETLGKNAGVGSHTWQIQEKI</sequence>
<evidence type="ECO:0000313" key="1">
    <source>
        <dbReference type="EMBL" id="RMX60307.1"/>
    </source>
</evidence>
<protein>
    <submittedName>
        <fullName evidence="1">Uncharacterized protein</fullName>
    </submittedName>
</protein>
<reference evidence="1 2" key="1">
    <citation type="journal article" date="2018" name="Sci. Rep.">
        <title>Comparative analysis of the Pocillopora damicornis genome highlights role of immune system in coral evolution.</title>
        <authorList>
            <person name="Cunning R."/>
            <person name="Bay R.A."/>
            <person name="Gillette P."/>
            <person name="Baker A.C."/>
            <person name="Traylor-Knowles N."/>
        </authorList>
    </citation>
    <scope>NUCLEOTIDE SEQUENCE [LARGE SCALE GENOMIC DNA]</scope>
    <source>
        <strain evidence="1">RSMAS</strain>
        <tissue evidence="1">Whole animal</tissue>
    </source>
</reference>
<gene>
    <name evidence="1" type="ORF">pdam_00023834</name>
</gene>